<keyword evidence="1" id="KW-0472">Membrane</keyword>
<proteinExistence type="predicted"/>
<organism evidence="3">
    <name type="scientific">Arthroderma gypseum (strain ATCC MYA-4604 / CBS 118893)</name>
    <name type="common">Microsporum gypseum</name>
    <dbReference type="NCBI Taxonomy" id="535722"/>
    <lineage>
        <taxon>Eukaryota</taxon>
        <taxon>Fungi</taxon>
        <taxon>Dikarya</taxon>
        <taxon>Ascomycota</taxon>
        <taxon>Pezizomycotina</taxon>
        <taxon>Eurotiomycetes</taxon>
        <taxon>Eurotiomycetidae</taxon>
        <taxon>Onygenales</taxon>
        <taxon>Arthrodermataceae</taxon>
        <taxon>Nannizzia</taxon>
    </lineage>
</organism>
<feature type="transmembrane region" description="Helical" evidence="1">
    <location>
        <begin position="112"/>
        <end position="134"/>
    </location>
</feature>
<dbReference type="RefSeq" id="XP_003170847.1">
    <property type="nucleotide sequence ID" value="XM_003170799.1"/>
</dbReference>
<dbReference type="eggNOG" id="KOG3511">
    <property type="taxonomic scope" value="Eukaryota"/>
</dbReference>
<sequence>MALTFHIFGIIPPNTRLRMNDLQQLDLHGLAPAKAGHQLDHIVARPCPNKKKEFEKKHPGIGGFGIFLAIFFPVTAATAIGYWAFSKWDGKFGRIRLGESQPESLFAGNSPLITIPVAIVAGTVAVITALPLLFSSLWRSFKGYTRLSNPWGQRQRPYASRDAFAARRGEYVGVVDDEDEHNYLSSV</sequence>
<dbReference type="STRING" id="535722.E4V1C4"/>
<accession>E4V1C4</accession>
<keyword evidence="1" id="KW-0812">Transmembrane</keyword>
<keyword evidence="3" id="KW-1185">Reference proteome</keyword>
<dbReference type="GeneID" id="10026090"/>
<dbReference type="OrthoDB" id="443634at2759"/>
<reference evidence="3" key="1">
    <citation type="journal article" date="2012" name="MBio">
        <title>Comparative genome analysis of Trichophyton rubrum and related dermatophytes reveals candidate genes involved in infection.</title>
        <authorList>
            <person name="Martinez D.A."/>
            <person name="Oliver B.G."/>
            <person name="Graeser Y."/>
            <person name="Goldberg J.M."/>
            <person name="Li W."/>
            <person name="Martinez-Rossi N.M."/>
            <person name="Monod M."/>
            <person name="Shelest E."/>
            <person name="Barton R.C."/>
            <person name="Birch E."/>
            <person name="Brakhage A.A."/>
            <person name="Chen Z."/>
            <person name="Gurr S.J."/>
            <person name="Heiman D."/>
            <person name="Heitman J."/>
            <person name="Kosti I."/>
            <person name="Rossi A."/>
            <person name="Saif S."/>
            <person name="Samalova M."/>
            <person name="Saunders C.W."/>
            <person name="Shea T."/>
            <person name="Summerbell R.C."/>
            <person name="Xu J."/>
            <person name="Young S."/>
            <person name="Zeng Q."/>
            <person name="Birren B.W."/>
            <person name="Cuomo C.A."/>
            <person name="White T.C."/>
        </authorList>
    </citation>
    <scope>NUCLEOTIDE SEQUENCE [LARGE SCALE GENOMIC DNA]</scope>
    <source>
        <strain evidence="3">ATCC MYA-4604 / CBS 118893</strain>
    </source>
</reference>
<evidence type="ECO:0000313" key="3">
    <source>
        <dbReference type="Proteomes" id="UP000002669"/>
    </source>
</evidence>
<protein>
    <submittedName>
        <fullName evidence="2">Uncharacterized protein</fullName>
    </submittedName>
</protein>
<evidence type="ECO:0000313" key="2">
    <source>
        <dbReference type="EMBL" id="EFR03839.1"/>
    </source>
</evidence>
<dbReference type="VEuPathDB" id="FungiDB:MGYG_06839"/>
<dbReference type="OMA" id="HGTYAIV"/>
<gene>
    <name evidence="2" type="ORF">MGYG_06839</name>
</gene>
<dbReference type="HOGENOM" id="CLU_1447318_0_0_1"/>
<evidence type="ECO:0000256" key="1">
    <source>
        <dbReference type="SAM" id="Phobius"/>
    </source>
</evidence>
<dbReference type="InParanoid" id="E4V1C4"/>
<name>E4V1C4_ARTGP</name>
<dbReference type="AlphaFoldDB" id="E4V1C4"/>
<dbReference type="Proteomes" id="UP000002669">
    <property type="component" value="Unassembled WGS sequence"/>
</dbReference>
<keyword evidence="1" id="KW-1133">Transmembrane helix</keyword>
<dbReference type="EMBL" id="DS989827">
    <property type="protein sequence ID" value="EFR03839.1"/>
    <property type="molecule type" value="Genomic_DNA"/>
</dbReference>
<feature type="transmembrane region" description="Helical" evidence="1">
    <location>
        <begin position="60"/>
        <end position="85"/>
    </location>
</feature>